<gene>
    <name evidence="1" type="ORF">SAMN05428953_12233</name>
</gene>
<dbReference type="EMBL" id="FNEE01000022">
    <property type="protein sequence ID" value="SDK87465.1"/>
    <property type="molecule type" value="Genomic_DNA"/>
</dbReference>
<evidence type="ECO:0000313" key="1">
    <source>
        <dbReference type="EMBL" id="SDK87465.1"/>
    </source>
</evidence>
<organism evidence="1 2">
    <name type="scientific">Mesorhizobium muleiense</name>
    <dbReference type="NCBI Taxonomy" id="1004279"/>
    <lineage>
        <taxon>Bacteria</taxon>
        <taxon>Pseudomonadati</taxon>
        <taxon>Pseudomonadota</taxon>
        <taxon>Alphaproteobacteria</taxon>
        <taxon>Hyphomicrobiales</taxon>
        <taxon>Phyllobacteriaceae</taxon>
        <taxon>Mesorhizobium</taxon>
    </lineage>
</organism>
<dbReference type="AlphaFoldDB" id="A0A1G9FGA5"/>
<proteinExistence type="predicted"/>
<dbReference type="RefSeq" id="WP_091598945.1">
    <property type="nucleotide sequence ID" value="NZ_FNEE01000022.1"/>
</dbReference>
<keyword evidence="2" id="KW-1185">Reference proteome</keyword>
<dbReference type="Proteomes" id="UP000198894">
    <property type="component" value="Unassembled WGS sequence"/>
</dbReference>
<name>A0A1G9FGA5_9HYPH</name>
<protein>
    <submittedName>
        <fullName evidence="1">Uncharacterized protein</fullName>
    </submittedName>
</protein>
<sequence length="122" mass="13690">MDALSAQFARDCGYSGDSPAMLAAFAAIRRDGIGRARLGHGQRKALVDRLKLGEALFLAAIGPAQSAEEALEDAARFIACYRNMPRWRQERRGADLARARQQLLLARFFRRYGHRLWSRQAA</sequence>
<accession>A0A1G9FGA5</accession>
<reference evidence="2" key="1">
    <citation type="submission" date="2016-10" db="EMBL/GenBank/DDBJ databases">
        <authorList>
            <person name="Varghese N."/>
            <person name="Submissions S."/>
        </authorList>
    </citation>
    <scope>NUCLEOTIDE SEQUENCE [LARGE SCALE GENOMIC DNA]</scope>
    <source>
        <strain evidence="2">CGMCC 1.11022</strain>
    </source>
</reference>
<evidence type="ECO:0000313" key="2">
    <source>
        <dbReference type="Proteomes" id="UP000198894"/>
    </source>
</evidence>